<dbReference type="Gene3D" id="3.30.160.60">
    <property type="entry name" value="Classic Zinc Finger"/>
    <property type="match status" value="7"/>
</dbReference>
<feature type="domain" description="C2H2-type" evidence="7">
    <location>
        <begin position="314"/>
        <end position="342"/>
    </location>
</feature>
<dbReference type="RefSeq" id="XP_026492921.2">
    <property type="nucleotide sequence ID" value="XM_026637136.2"/>
</dbReference>
<feature type="domain" description="C2H2-type" evidence="7">
    <location>
        <begin position="490"/>
        <end position="518"/>
    </location>
</feature>
<feature type="domain" description="C2H2-type" evidence="7">
    <location>
        <begin position="463"/>
        <end position="488"/>
    </location>
</feature>
<dbReference type="GO" id="GO:0000981">
    <property type="term" value="F:DNA-binding transcription factor activity, RNA polymerase II-specific"/>
    <property type="evidence" value="ECO:0007669"/>
    <property type="project" value="TreeGrafter"/>
</dbReference>
<accession>A0A8B8I9N8</accession>
<dbReference type="PROSITE" id="PS00028">
    <property type="entry name" value="ZINC_FINGER_C2H2_1"/>
    <property type="match status" value="7"/>
</dbReference>
<dbReference type="GO" id="GO:0008270">
    <property type="term" value="F:zinc ion binding"/>
    <property type="evidence" value="ECO:0007669"/>
    <property type="project" value="UniProtKB-UniRule"/>
</dbReference>
<dbReference type="OrthoDB" id="3437960at2759"/>
<evidence type="ECO:0000259" key="8">
    <source>
        <dbReference type="PROSITE" id="PS51915"/>
    </source>
</evidence>
<dbReference type="SMART" id="SM00868">
    <property type="entry name" value="zf-AD"/>
    <property type="match status" value="1"/>
</dbReference>
<dbReference type="GO" id="GO:0005634">
    <property type="term" value="C:nucleus"/>
    <property type="evidence" value="ECO:0007669"/>
    <property type="project" value="UniProtKB-SubCell"/>
</dbReference>
<evidence type="ECO:0000256" key="1">
    <source>
        <dbReference type="ARBA" id="ARBA00022723"/>
    </source>
</evidence>
<feature type="binding site" evidence="6">
    <location>
        <position position="48"/>
    </location>
    <ligand>
        <name>Zn(2+)</name>
        <dbReference type="ChEBI" id="CHEBI:29105"/>
    </ligand>
</feature>
<keyword evidence="9" id="KW-1185">Reference proteome</keyword>
<dbReference type="PROSITE" id="PS50157">
    <property type="entry name" value="ZINC_FINGER_C2H2_2"/>
    <property type="match status" value="8"/>
</dbReference>
<dbReference type="InterPro" id="IPR012934">
    <property type="entry name" value="Znf_AD"/>
</dbReference>
<dbReference type="SUPFAM" id="SSF57716">
    <property type="entry name" value="Glucocorticoid receptor-like (DNA-binding domain)"/>
    <property type="match status" value="1"/>
</dbReference>
<dbReference type="Gene3D" id="3.40.1800.20">
    <property type="match status" value="1"/>
</dbReference>
<feature type="domain" description="C2H2-type" evidence="7">
    <location>
        <begin position="287"/>
        <end position="314"/>
    </location>
</feature>
<feature type="binding site" evidence="6">
    <location>
        <position position="8"/>
    </location>
    <ligand>
        <name>Zn(2+)</name>
        <dbReference type="ChEBI" id="CHEBI:29105"/>
    </ligand>
</feature>
<proteinExistence type="predicted"/>
<dbReference type="PANTHER" id="PTHR24379">
    <property type="entry name" value="KRAB AND ZINC FINGER DOMAIN-CONTAINING"/>
    <property type="match status" value="1"/>
</dbReference>
<dbReference type="SUPFAM" id="SSF57667">
    <property type="entry name" value="beta-beta-alpha zinc fingers"/>
    <property type="match status" value="4"/>
</dbReference>
<feature type="domain" description="ZAD" evidence="8">
    <location>
        <begin position="3"/>
        <end position="75"/>
    </location>
</feature>
<evidence type="ECO:0000256" key="2">
    <source>
        <dbReference type="ARBA" id="ARBA00022737"/>
    </source>
</evidence>
<reference evidence="10" key="1">
    <citation type="submission" date="2025-08" db="UniProtKB">
        <authorList>
            <consortium name="RefSeq"/>
        </authorList>
    </citation>
    <scope>IDENTIFICATION</scope>
    <source>
        <tissue evidence="10">Whole body</tissue>
    </source>
</reference>
<dbReference type="InterPro" id="IPR036236">
    <property type="entry name" value="Znf_C2H2_sf"/>
</dbReference>
<gene>
    <name evidence="10" type="primary">LOC113398402</name>
</gene>
<keyword evidence="3 5" id="KW-0863">Zinc-finger</keyword>
<dbReference type="GO" id="GO:0000977">
    <property type="term" value="F:RNA polymerase II transcription regulatory region sequence-specific DNA binding"/>
    <property type="evidence" value="ECO:0007669"/>
    <property type="project" value="TreeGrafter"/>
</dbReference>
<evidence type="ECO:0000256" key="5">
    <source>
        <dbReference type="PROSITE-ProRule" id="PRU00042"/>
    </source>
</evidence>
<feature type="binding site" evidence="6">
    <location>
        <position position="51"/>
    </location>
    <ligand>
        <name>Zn(2+)</name>
        <dbReference type="ChEBI" id="CHEBI:29105"/>
    </ligand>
</feature>
<dbReference type="PANTHER" id="PTHR24379:SF127">
    <property type="entry name" value="BLOODY FINGERS-RELATED"/>
    <property type="match status" value="1"/>
</dbReference>
<dbReference type="SMART" id="SM00355">
    <property type="entry name" value="ZnF_C2H2"/>
    <property type="match status" value="11"/>
</dbReference>
<feature type="domain" description="C2H2-type" evidence="7">
    <location>
        <begin position="434"/>
        <end position="462"/>
    </location>
</feature>
<evidence type="ECO:0000256" key="6">
    <source>
        <dbReference type="PROSITE-ProRule" id="PRU01263"/>
    </source>
</evidence>
<keyword evidence="1 6" id="KW-0479">Metal-binding</keyword>
<evidence type="ECO:0000313" key="10">
    <source>
        <dbReference type="RefSeq" id="XP_026492921.2"/>
    </source>
</evidence>
<dbReference type="PROSITE" id="PS51915">
    <property type="entry name" value="ZAD"/>
    <property type="match status" value="1"/>
</dbReference>
<dbReference type="Pfam" id="PF07776">
    <property type="entry name" value="zf-AD"/>
    <property type="match status" value="1"/>
</dbReference>
<feature type="domain" description="C2H2-type" evidence="7">
    <location>
        <begin position="259"/>
        <end position="286"/>
    </location>
</feature>
<feature type="domain" description="C2H2-type" evidence="7">
    <location>
        <begin position="371"/>
        <end position="402"/>
    </location>
</feature>
<evidence type="ECO:0000313" key="9">
    <source>
        <dbReference type="Proteomes" id="UP001652626"/>
    </source>
</evidence>
<organism evidence="9 10">
    <name type="scientific">Vanessa tameamea</name>
    <name type="common">Kamehameha butterfly</name>
    <dbReference type="NCBI Taxonomy" id="334116"/>
    <lineage>
        <taxon>Eukaryota</taxon>
        <taxon>Metazoa</taxon>
        <taxon>Ecdysozoa</taxon>
        <taxon>Arthropoda</taxon>
        <taxon>Hexapoda</taxon>
        <taxon>Insecta</taxon>
        <taxon>Pterygota</taxon>
        <taxon>Neoptera</taxon>
        <taxon>Endopterygota</taxon>
        <taxon>Lepidoptera</taxon>
        <taxon>Glossata</taxon>
        <taxon>Ditrysia</taxon>
        <taxon>Papilionoidea</taxon>
        <taxon>Nymphalidae</taxon>
        <taxon>Nymphalinae</taxon>
        <taxon>Vanessa</taxon>
    </lineage>
</organism>
<dbReference type="AlphaFoldDB" id="A0A8B8I9N8"/>
<sequence length="551" mass="64237">MNNTCRLCLKESPEIVEELWEGCEILDQLSSSLSHYVPLTKELPNKICYPCVNKVQDIHAFHQKINQNELILQNNLNGILHVASKNISDIKQENELYYDENDSSNINKESNKEKISVFELNLKPELLDTTSKLINNDIEDSNAISYELRSENSLNIDTDVKLKKSNDKCRSESEPNCVIGDDVPLKENRNTIKPLSKIDESKRYMCLTCFEVFLNQRELLRHYQTIELEKFNEKNIEVDDKIEPIKYQSFMSEDGTLMYKCERCYRKYIHKAFIERHIKSHIEKRPFLCKLCGKTYQTASIIVAHGKMHMGELYACSYNCGYRSVHKHVVKDHEKRHRKEYKYKCQTCGKGFQVRTSYEQHQNIHKGIKPFSCEICGMTFHLHKYLTTHRSNVHPQSSGRKPWVCKQCSLPCDSKNSLNIHLKEKHGIIVKVSILCDICGKVVRDTQQLKSHQRSVHLNIKPYTCGVCNKSFPKKFTLKVHEQTHTGKLCVCNVCDKKFSRQSSLQRHLQRFHIDSKLKCQKCEKVYTTKVKLMTHNKKCSKDIEDTATSM</sequence>
<dbReference type="Pfam" id="PF00096">
    <property type="entry name" value="zf-C2H2"/>
    <property type="match status" value="4"/>
</dbReference>
<dbReference type="GeneID" id="113398402"/>
<name>A0A8B8I9N8_VANTA</name>
<dbReference type="OMA" id="CLTCFEV"/>
<evidence type="ECO:0000256" key="4">
    <source>
        <dbReference type="ARBA" id="ARBA00022833"/>
    </source>
</evidence>
<dbReference type="Proteomes" id="UP001652626">
    <property type="component" value="Chromosome 26"/>
</dbReference>
<evidence type="ECO:0000259" key="7">
    <source>
        <dbReference type="PROSITE" id="PS50157"/>
    </source>
</evidence>
<keyword evidence="4 6" id="KW-0862">Zinc</keyword>
<evidence type="ECO:0000256" key="3">
    <source>
        <dbReference type="ARBA" id="ARBA00022771"/>
    </source>
</evidence>
<protein>
    <submittedName>
        <fullName evidence="10">Zinc finger protein ZFP2-like</fullName>
    </submittedName>
</protein>
<feature type="binding site" evidence="6">
    <location>
        <position position="5"/>
    </location>
    <ligand>
        <name>Zn(2+)</name>
        <dbReference type="ChEBI" id="CHEBI:29105"/>
    </ligand>
</feature>
<dbReference type="InterPro" id="IPR013087">
    <property type="entry name" value="Znf_C2H2_type"/>
</dbReference>
<keyword evidence="2" id="KW-0677">Repeat</keyword>
<feature type="domain" description="C2H2-type" evidence="7">
    <location>
        <begin position="343"/>
        <end position="370"/>
    </location>
</feature>